<feature type="compositionally biased region" description="Polar residues" evidence="5">
    <location>
        <begin position="467"/>
        <end position="477"/>
    </location>
</feature>
<evidence type="ECO:0000313" key="7">
    <source>
        <dbReference type="EMBL" id="CAD0098096.1"/>
    </source>
</evidence>
<dbReference type="AlphaFoldDB" id="A0A9N8K180"/>
<accession>A0A9N8K180</accession>
<evidence type="ECO:0000259" key="6">
    <source>
        <dbReference type="PROSITE" id="PS50089"/>
    </source>
</evidence>
<gene>
    <name evidence="7" type="ORF">AWRI4233_LOCUS6920</name>
</gene>
<feature type="region of interest" description="Disordered" evidence="5">
    <location>
        <begin position="263"/>
        <end position="293"/>
    </location>
</feature>
<dbReference type="Gene3D" id="3.30.40.10">
    <property type="entry name" value="Zinc/RING finger domain, C3HC4 (zinc finger)"/>
    <property type="match status" value="1"/>
</dbReference>
<keyword evidence="2 4" id="KW-0863">Zinc-finger</keyword>
<reference evidence="7" key="1">
    <citation type="submission" date="2020-06" db="EMBL/GenBank/DDBJ databases">
        <authorList>
            <person name="Onetto C."/>
        </authorList>
    </citation>
    <scope>NUCLEOTIDE SEQUENCE</scope>
</reference>
<keyword evidence="1" id="KW-0479">Metal-binding</keyword>
<dbReference type="PROSITE" id="PS50089">
    <property type="entry name" value="ZF_RING_2"/>
    <property type="match status" value="1"/>
</dbReference>
<sequence length="477" mass="53357">MDTTLDEAIALGDTEARDLALEIRNRDREYQASRSDMLWRLAAVTYTEKHPPLRMSDIITVVDAAPDEEAQLQTVMVKLSKRGDYNPLLVELAIATIGPHDTDSIIDFVNPLDVKNIKHIEAASGKRLFECTSCEDSFLAKDLITTPCGHCYCGSCLNMVFKAAVSDESLYPPSCCDQTPIPIEHAKRFLDRGFETTFEKKGVEFNTLDRTYCSDPECSTFIPPNSIRSETAYCWDCGQATCVEDDWTIPPAEWGLGEPFPAPIWVGEPEENPVQQEQDRSRAGTPDMPDFEWPDEQFVEDINRDLQRAIAEAQRRPPDQPPGAEAVGNATNPDADTTLLQLTPDDTLINMLRQSITVASAQYSILLNQDHENENPYTKSRASNEDVLERESIPDVQLPDGSDSREESAQSDHNSDGASEYQNSEHSSSVSMQPARHSRLRTKLSPRRLLRTLRKAGMSVLRRREITSSCSNKATVE</sequence>
<feature type="compositionally biased region" description="Basic and acidic residues" evidence="5">
    <location>
        <begin position="402"/>
        <end position="415"/>
    </location>
</feature>
<feature type="compositionally biased region" description="Basic and acidic residues" evidence="5">
    <location>
        <begin position="382"/>
        <end position="393"/>
    </location>
</feature>
<dbReference type="SUPFAM" id="SSF57850">
    <property type="entry name" value="RING/U-box"/>
    <property type="match status" value="1"/>
</dbReference>
<evidence type="ECO:0000256" key="2">
    <source>
        <dbReference type="ARBA" id="ARBA00022771"/>
    </source>
</evidence>
<evidence type="ECO:0000313" key="8">
    <source>
        <dbReference type="Proteomes" id="UP000714618"/>
    </source>
</evidence>
<evidence type="ECO:0000256" key="4">
    <source>
        <dbReference type="PROSITE-ProRule" id="PRU00175"/>
    </source>
</evidence>
<evidence type="ECO:0000256" key="3">
    <source>
        <dbReference type="ARBA" id="ARBA00022833"/>
    </source>
</evidence>
<dbReference type="Proteomes" id="UP000714618">
    <property type="component" value="Unassembled WGS sequence"/>
</dbReference>
<keyword evidence="8" id="KW-1185">Reference proteome</keyword>
<comment type="caution">
    <text evidence="7">The sequence shown here is derived from an EMBL/GenBank/DDBJ whole genome shotgun (WGS) entry which is preliminary data.</text>
</comment>
<evidence type="ECO:0000256" key="5">
    <source>
        <dbReference type="SAM" id="MobiDB-lite"/>
    </source>
</evidence>
<evidence type="ECO:0000256" key="1">
    <source>
        <dbReference type="ARBA" id="ARBA00022723"/>
    </source>
</evidence>
<organism evidence="7 8">
    <name type="scientific">Aureobasidium mustum</name>
    <dbReference type="NCBI Taxonomy" id="2773714"/>
    <lineage>
        <taxon>Eukaryota</taxon>
        <taxon>Fungi</taxon>
        <taxon>Dikarya</taxon>
        <taxon>Ascomycota</taxon>
        <taxon>Pezizomycotina</taxon>
        <taxon>Dothideomycetes</taxon>
        <taxon>Dothideomycetidae</taxon>
        <taxon>Dothideales</taxon>
        <taxon>Saccotheciaceae</taxon>
        <taxon>Aureobasidium</taxon>
    </lineage>
</organism>
<proteinExistence type="predicted"/>
<feature type="compositionally biased region" description="Basic residues" evidence="5">
    <location>
        <begin position="436"/>
        <end position="454"/>
    </location>
</feature>
<feature type="region of interest" description="Disordered" evidence="5">
    <location>
        <begin position="374"/>
        <end position="477"/>
    </location>
</feature>
<feature type="compositionally biased region" description="Polar residues" evidence="5">
    <location>
        <begin position="416"/>
        <end position="432"/>
    </location>
</feature>
<feature type="region of interest" description="Disordered" evidence="5">
    <location>
        <begin position="313"/>
        <end position="338"/>
    </location>
</feature>
<name>A0A9N8K180_9PEZI</name>
<keyword evidence="3" id="KW-0862">Zinc</keyword>
<dbReference type="EMBL" id="CAIJEO010000008">
    <property type="protein sequence ID" value="CAD0098096.1"/>
    <property type="molecule type" value="Genomic_DNA"/>
</dbReference>
<dbReference type="InterPro" id="IPR017907">
    <property type="entry name" value="Znf_RING_CS"/>
</dbReference>
<dbReference type="OrthoDB" id="9977870at2759"/>
<dbReference type="PROSITE" id="PS00518">
    <property type="entry name" value="ZF_RING_1"/>
    <property type="match status" value="1"/>
</dbReference>
<feature type="domain" description="RING-type" evidence="6">
    <location>
        <begin position="131"/>
        <end position="175"/>
    </location>
</feature>
<dbReference type="GO" id="GO:0008270">
    <property type="term" value="F:zinc ion binding"/>
    <property type="evidence" value="ECO:0007669"/>
    <property type="project" value="UniProtKB-KW"/>
</dbReference>
<dbReference type="InterPro" id="IPR001841">
    <property type="entry name" value="Znf_RING"/>
</dbReference>
<dbReference type="InterPro" id="IPR013083">
    <property type="entry name" value="Znf_RING/FYVE/PHD"/>
</dbReference>
<protein>
    <recommendedName>
        <fullName evidence="6">RING-type domain-containing protein</fullName>
    </recommendedName>
</protein>